<proteinExistence type="predicted"/>
<keyword evidence="1" id="KW-0472">Membrane</keyword>
<evidence type="ECO:0000256" key="1">
    <source>
        <dbReference type="SAM" id="Phobius"/>
    </source>
</evidence>
<keyword evidence="1" id="KW-0812">Transmembrane</keyword>
<organism evidence="2 3">
    <name type="scientific">Halogranum rubrum</name>
    <dbReference type="NCBI Taxonomy" id="553466"/>
    <lineage>
        <taxon>Archaea</taxon>
        <taxon>Methanobacteriati</taxon>
        <taxon>Methanobacteriota</taxon>
        <taxon>Stenosarchaea group</taxon>
        <taxon>Halobacteria</taxon>
        <taxon>Halobacteriales</taxon>
        <taxon>Haloferacaceae</taxon>
    </lineage>
</organism>
<sequence length="166" mass="18133">MPSPSTAATFDYRAFLWGHPRDRRRHWRLFVGGYVLAMLALFALFLLFDRVLAPVVGEQIGDTLYSPVLPVLLFYSPPFVSVASAYRRGGLSTSVAIGVAPSLVFGAFVTLDVAVHLVTTGEYVTRGDTALWALLVMFGLFGLVGSLVGFVVGTVGRFVVDRFRSR</sequence>
<dbReference type="RefSeq" id="WP_089867076.1">
    <property type="nucleotide sequence ID" value="NZ_FOTC01000001.1"/>
</dbReference>
<feature type="transmembrane region" description="Helical" evidence="1">
    <location>
        <begin position="95"/>
        <end position="118"/>
    </location>
</feature>
<evidence type="ECO:0000313" key="3">
    <source>
        <dbReference type="Proteomes" id="UP000199607"/>
    </source>
</evidence>
<name>A0A1I4CNQ8_9EURY</name>
<dbReference type="Proteomes" id="UP000199607">
    <property type="component" value="Unassembled WGS sequence"/>
</dbReference>
<reference evidence="3" key="1">
    <citation type="submission" date="2016-10" db="EMBL/GenBank/DDBJ databases">
        <authorList>
            <person name="Varghese N."/>
            <person name="Submissions S."/>
        </authorList>
    </citation>
    <scope>NUCLEOTIDE SEQUENCE [LARGE SCALE GENOMIC DNA]</scope>
    <source>
        <strain evidence="3">CGMCC 1.7738</strain>
    </source>
</reference>
<keyword evidence="1" id="KW-1133">Transmembrane helix</keyword>
<dbReference type="AlphaFoldDB" id="A0A1I4CNQ8"/>
<evidence type="ECO:0000313" key="2">
    <source>
        <dbReference type="EMBL" id="SFK81706.1"/>
    </source>
</evidence>
<accession>A0A1I4CNQ8</accession>
<feature type="transmembrane region" description="Helical" evidence="1">
    <location>
        <begin position="130"/>
        <end position="160"/>
    </location>
</feature>
<dbReference type="EMBL" id="FOTC01000001">
    <property type="protein sequence ID" value="SFK81706.1"/>
    <property type="molecule type" value="Genomic_DNA"/>
</dbReference>
<feature type="transmembrane region" description="Helical" evidence="1">
    <location>
        <begin position="68"/>
        <end position="86"/>
    </location>
</feature>
<dbReference type="STRING" id="553466.SAMN04487950_1238"/>
<protein>
    <submittedName>
        <fullName evidence="2">Uncharacterized protein</fullName>
    </submittedName>
</protein>
<keyword evidence="3" id="KW-1185">Reference proteome</keyword>
<gene>
    <name evidence="2" type="ORF">SAMN04487950_1238</name>
</gene>
<feature type="transmembrane region" description="Helical" evidence="1">
    <location>
        <begin position="29"/>
        <end position="48"/>
    </location>
</feature>